<feature type="region of interest" description="Disordered" evidence="1">
    <location>
        <begin position="500"/>
        <end position="530"/>
    </location>
</feature>
<dbReference type="InterPro" id="IPR036465">
    <property type="entry name" value="vWFA_dom_sf"/>
</dbReference>
<reference evidence="2" key="3">
    <citation type="submission" date="2023-05" db="EMBL/GenBank/DDBJ databases">
        <authorList>
            <person name="Smith C.H."/>
        </authorList>
    </citation>
    <scope>NUCLEOTIDE SEQUENCE</scope>
    <source>
        <strain evidence="2">CHS0354</strain>
        <tissue evidence="2">Mantle</tissue>
    </source>
</reference>
<dbReference type="GO" id="GO:0004842">
    <property type="term" value="F:ubiquitin-protein transferase activity"/>
    <property type="evidence" value="ECO:0007669"/>
    <property type="project" value="InterPro"/>
</dbReference>
<dbReference type="Proteomes" id="UP001195483">
    <property type="component" value="Unassembled WGS sequence"/>
</dbReference>
<accession>A0AAE0VXB2</accession>
<keyword evidence="3" id="KW-1185">Reference proteome</keyword>
<name>A0AAE0VXB2_9BIVA</name>
<dbReference type="Gene3D" id="2.30.30.40">
    <property type="entry name" value="SH3 Domains"/>
    <property type="match status" value="1"/>
</dbReference>
<dbReference type="AlphaFoldDB" id="A0AAE0VXB2"/>
<feature type="compositionally biased region" description="Basic residues" evidence="1">
    <location>
        <begin position="518"/>
        <end position="530"/>
    </location>
</feature>
<organism evidence="2 3">
    <name type="scientific">Potamilus streckersoni</name>
    <dbReference type="NCBI Taxonomy" id="2493646"/>
    <lineage>
        <taxon>Eukaryota</taxon>
        <taxon>Metazoa</taxon>
        <taxon>Spiralia</taxon>
        <taxon>Lophotrochozoa</taxon>
        <taxon>Mollusca</taxon>
        <taxon>Bivalvia</taxon>
        <taxon>Autobranchia</taxon>
        <taxon>Heteroconchia</taxon>
        <taxon>Palaeoheterodonta</taxon>
        <taxon>Unionida</taxon>
        <taxon>Unionoidea</taxon>
        <taxon>Unionidae</taxon>
        <taxon>Ambleminae</taxon>
        <taxon>Lampsilini</taxon>
        <taxon>Potamilus</taxon>
    </lineage>
</organism>
<evidence type="ECO:0000313" key="2">
    <source>
        <dbReference type="EMBL" id="KAK3593414.1"/>
    </source>
</evidence>
<gene>
    <name evidence="2" type="ORF">CHS0354_021995</name>
</gene>
<dbReference type="SUPFAM" id="SSF159034">
    <property type="entry name" value="Mib/herc2 domain-like"/>
    <property type="match status" value="1"/>
</dbReference>
<reference evidence="2" key="1">
    <citation type="journal article" date="2021" name="Genome Biol. Evol.">
        <title>A High-Quality Reference Genome for a Parasitic Bivalve with Doubly Uniparental Inheritance (Bivalvia: Unionida).</title>
        <authorList>
            <person name="Smith C.H."/>
        </authorList>
    </citation>
    <scope>NUCLEOTIDE SEQUENCE</scope>
    <source>
        <strain evidence="2">CHS0354</strain>
    </source>
</reference>
<dbReference type="InterPro" id="IPR037252">
    <property type="entry name" value="Mib_Herc2_sf"/>
</dbReference>
<proteinExistence type="predicted"/>
<protein>
    <submittedName>
        <fullName evidence="2">Uncharacterized protein</fullName>
    </submittedName>
</protein>
<dbReference type="GO" id="GO:0046872">
    <property type="term" value="F:metal ion binding"/>
    <property type="evidence" value="ECO:0007669"/>
    <property type="project" value="InterPro"/>
</dbReference>
<reference evidence="2" key="2">
    <citation type="journal article" date="2021" name="Genome Biol. Evol.">
        <title>Developing a high-quality reference genome for a parasitic bivalve with doubly uniparental inheritance (Bivalvia: Unionida).</title>
        <authorList>
            <person name="Smith C.H."/>
        </authorList>
    </citation>
    <scope>NUCLEOTIDE SEQUENCE</scope>
    <source>
        <strain evidence="2">CHS0354</strain>
        <tissue evidence="2">Mantle</tissue>
    </source>
</reference>
<feature type="region of interest" description="Disordered" evidence="1">
    <location>
        <begin position="391"/>
        <end position="415"/>
    </location>
</feature>
<feature type="compositionally biased region" description="Polar residues" evidence="1">
    <location>
        <begin position="391"/>
        <end position="405"/>
    </location>
</feature>
<comment type="caution">
    <text evidence="2">The sequence shown here is derived from an EMBL/GenBank/DDBJ whole genome shotgun (WGS) entry which is preliminary data.</text>
</comment>
<evidence type="ECO:0000256" key="1">
    <source>
        <dbReference type="SAM" id="MobiDB-lite"/>
    </source>
</evidence>
<evidence type="ECO:0000313" key="3">
    <source>
        <dbReference type="Proteomes" id="UP001195483"/>
    </source>
</evidence>
<sequence length="530" mass="59698">MGKMVINFIIAEIEIAQPMEGGLTEHIALVTFGHETSVLQHFTTNYKEVLAKIPLAPDLRDLRLAPRLLLITDGRPTYKFLTGGQDEPVTYEEDEEKEDVSGRLIAITVNIPLLKVYPVAVGNNCDMEFLTAIANSCGGKVMNLLDWSSIAKYGKKMELASKYFGLGSLSQDIMVKVLRESSGLPQEDIEFITTEVKNQMEFQNNEGTTSDEEEVKCPYQLPPVGSRVRRGPDWSRGDEDNDGPGTIISYYKGNVNAGWVTVEWDQPKKYGRRRFRYRYGAENAHDVKIQEREGPRVMAHILIMQIGCEVIRGSYRKSSNDDGIEVGTIGMVYDTNMGGKNIGKIRWQNGKRGIYGGEALRYGEIALSFRSRPFYEMMSFDQLQFVSNLHPSTSQPSIGDSSRQLPRQGDLPLSRGQLSTRELQNLNVLDNEMSDNDVTGEREALTIENVTRFGMSIVDDMNSRNQILTRKEEGRNKKTVCGTSSSFYSKTRYGQMEEITSDAQTAPYADGSYDDTKRRRIRRSNKNADV</sequence>
<dbReference type="SUPFAM" id="SSF53300">
    <property type="entry name" value="vWA-like"/>
    <property type="match status" value="1"/>
</dbReference>
<dbReference type="EMBL" id="JAEAOA010001332">
    <property type="protein sequence ID" value="KAK3593414.1"/>
    <property type="molecule type" value="Genomic_DNA"/>
</dbReference>